<name>A0A1M6IM47_9FIRM</name>
<dbReference type="RefSeq" id="WP_149679278.1">
    <property type="nucleotide sequence ID" value="NZ_FQZP01000045.1"/>
</dbReference>
<evidence type="ECO:0000313" key="3">
    <source>
        <dbReference type="Proteomes" id="UP000324781"/>
    </source>
</evidence>
<keyword evidence="3" id="KW-1185">Reference proteome</keyword>
<proteinExistence type="predicted"/>
<dbReference type="Pfam" id="PF12697">
    <property type="entry name" value="Abhydrolase_6"/>
    <property type="match status" value="1"/>
</dbReference>
<dbReference type="Gene3D" id="3.40.50.1820">
    <property type="entry name" value="alpha/beta hydrolase"/>
    <property type="match status" value="1"/>
</dbReference>
<sequence length="270" mass="30919">MIEKVFNTQKGAIHYWISIVSRERTWLIFLPGLTADHRLFEKQVEEFKEDYNLLVWDAPGHGSSRPFELSFSLEDKAEWLHSIMMQECISKPVIIGQSMGGYVAQALMEKHPDCLAGFISIDSAPLQRKYLRKWELSALKNTKLLYSAYPWFLLKKYGANGCAETDYGRRLMYTMMDSYTKKEYCELVSHGFKVLAEAIEADLSYKISCPALLICGEKDKAGYTKRYNTAWANQTGLPIQWIPGAGHNSNTDKPELVNRAIREFLGTIYS</sequence>
<dbReference type="OrthoDB" id="9775557at2"/>
<dbReference type="PANTHER" id="PTHR43798">
    <property type="entry name" value="MONOACYLGLYCEROL LIPASE"/>
    <property type="match status" value="1"/>
</dbReference>
<reference evidence="2 3" key="1">
    <citation type="submission" date="2016-11" db="EMBL/GenBank/DDBJ databases">
        <authorList>
            <person name="Varghese N."/>
            <person name="Submissions S."/>
        </authorList>
    </citation>
    <scope>NUCLEOTIDE SEQUENCE [LARGE SCALE GENOMIC DNA]</scope>
    <source>
        <strain evidence="2 3">DSM 19027</strain>
    </source>
</reference>
<evidence type="ECO:0000313" key="2">
    <source>
        <dbReference type="EMBL" id="SHJ35445.1"/>
    </source>
</evidence>
<organism evidence="2 3">
    <name type="scientific">Thermoclostridium caenicola</name>
    <dbReference type="NCBI Taxonomy" id="659425"/>
    <lineage>
        <taxon>Bacteria</taxon>
        <taxon>Bacillati</taxon>
        <taxon>Bacillota</taxon>
        <taxon>Clostridia</taxon>
        <taxon>Eubacteriales</taxon>
        <taxon>Oscillospiraceae</taxon>
        <taxon>Thermoclostridium</taxon>
    </lineage>
</organism>
<dbReference type="AlphaFoldDB" id="A0A1M6IM47"/>
<accession>A0A1M6IM47</accession>
<dbReference type="InterPro" id="IPR050266">
    <property type="entry name" value="AB_hydrolase_sf"/>
</dbReference>
<protein>
    <submittedName>
        <fullName evidence="2">Pimeloyl-ACP methyl ester carboxylesterase</fullName>
    </submittedName>
</protein>
<dbReference type="InterPro" id="IPR000073">
    <property type="entry name" value="AB_hydrolase_1"/>
</dbReference>
<dbReference type="SUPFAM" id="SSF53474">
    <property type="entry name" value="alpha/beta-Hydrolases"/>
    <property type="match status" value="1"/>
</dbReference>
<dbReference type="InterPro" id="IPR029058">
    <property type="entry name" value="AB_hydrolase_fold"/>
</dbReference>
<gene>
    <name evidence="2" type="ORF">SAMN05444373_10459</name>
</gene>
<dbReference type="EMBL" id="FQZP01000045">
    <property type="protein sequence ID" value="SHJ35445.1"/>
    <property type="molecule type" value="Genomic_DNA"/>
</dbReference>
<feature type="domain" description="AB hydrolase-1" evidence="1">
    <location>
        <begin position="27"/>
        <end position="260"/>
    </location>
</feature>
<evidence type="ECO:0000259" key="1">
    <source>
        <dbReference type="Pfam" id="PF12697"/>
    </source>
</evidence>
<dbReference type="Proteomes" id="UP000324781">
    <property type="component" value="Unassembled WGS sequence"/>
</dbReference>